<sequence>MIRGYFTNETGEIVQFHLPAWPLLSLVLLVSFISLLSYPWVRHQPSWRKISLICPLLSFIATIIIALLGFDGSTTLQLVISASIGLLASAATFF</sequence>
<accession>A0ABW4BQL2</accession>
<proteinExistence type="predicted"/>
<name>A0ABW4BQL2_9LACO</name>
<feature type="transmembrane region" description="Helical" evidence="1">
    <location>
        <begin position="76"/>
        <end position="93"/>
    </location>
</feature>
<organism evidence="2 3">
    <name type="scientific">Lapidilactobacillus gannanensis</name>
    <dbReference type="NCBI Taxonomy" id="2486002"/>
    <lineage>
        <taxon>Bacteria</taxon>
        <taxon>Bacillati</taxon>
        <taxon>Bacillota</taxon>
        <taxon>Bacilli</taxon>
        <taxon>Lactobacillales</taxon>
        <taxon>Lactobacillaceae</taxon>
        <taxon>Lapidilactobacillus</taxon>
    </lineage>
</organism>
<evidence type="ECO:0000313" key="3">
    <source>
        <dbReference type="Proteomes" id="UP001597191"/>
    </source>
</evidence>
<keyword evidence="1" id="KW-1133">Transmembrane helix</keyword>
<keyword evidence="3" id="KW-1185">Reference proteome</keyword>
<dbReference type="Proteomes" id="UP001597191">
    <property type="component" value="Unassembled WGS sequence"/>
</dbReference>
<keyword evidence="1" id="KW-0812">Transmembrane</keyword>
<dbReference type="RefSeq" id="WP_164509159.1">
    <property type="nucleotide sequence ID" value="NZ_JBHTOH010000038.1"/>
</dbReference>
<reference evidence="3" key="1">
    <citation type="journal article" date="2019" name="Int. J. Syst. Evol. Microbiol.">
        <title>The Global Catalogue of Microorganisms (GCM) 10K type strain sequencing project: providing services to taxonomists for standard genome sequencing and annotation.</title>
        <authorList>
            <consortium name="The Broad Institute Genomics Platform"/>
            <consortium name="The Broad Institute Genome Sequencing Center for Infectious Disease"/>
            <person name="Wu L."/>
            <person name="Ma J."/>
        </authorList>
    </citation>
    <scope>NUCLEOTIDE SEQUENCE [LARGE SCALE GENOMIC DNA]</scope>
    <source>
        <strain evidence="3">CCM 8937</strain>
    </source>
</reference>
<feature type="transmembrane region" description="Helical" evidence="1">
    <location>
        <begin position="50"/>
        <end position="70"/>
    </location>
</feature>
<dbReference type="EMBL" id="JBHTOH010000038">
    <property type="protein sequence ID" value="MFD1411257.1"/>
    <property type="molecule type" value="Genomic_DNA"/>
</dbReference>
<protein>
    <submittedName>
        <fullName evidence="2">Uncharacterized protein</fullName>
    </submittedName>
</protein>
<comment type="caution">
    <text evidence="2">The sequence shown here is derived from an EMBL/GenBank/DDBJ whole genome shotgun (WGS) entry which is preliminary data.</text>
</comment>
<evidence type="ECO:0000313" key="2">
    <source>
        <dbReference type="EMBL" id="MFD1411257.1"/>
    </source>
</evidence>
<keyword evidence="1" id="KW-0472">Membrane</keyword>
<evidence type="ECO:0000256" key="1">
    <source>
        <dbReference type="SAM" id="Phobius"/>
    </source>
</evidence>
<gene>
    <name evidence="2" type="ORF">ACFQ4R_06540</name>
</gene>
<feature type="transmembrane region" description="Helical" evidence="1">
    <location>
        <begin position="20"/>
        <end position="38"/>
    </location>
</feature>